<dbReference type="EMBL" id="FPHJ01000029">
    <property type="protein sequence ID" value="SFV60158.1"/>
    <property type="molecule type" value="Genomic_DNA"/>
</dbReference>
<comment type="similarity">
    <text evidence="2">Belongs to the pantothenate synthetase family.</text>
</comment>
<dbReference type="GO" id="GO:0004592">
    <property type="term" value="F:pantoate-beta-alanine ligase activity"/>
    <property type="evidence" value="ECO:0007669"/>
    <property type="project" value="UniProtKB-EC"/>
</dbReference>
<evidence type="ECO:0000256" key="5">
    <source>
        <dbReference type="ARBA" id="ARBA00022655"/>
    </source>
</evidence>
<evidence type="ECO:0000256" key="6">
    <source>
        <dbReference type="ARBA" id="ARBA00022741"/>
    </source>
</evidence>
<dbReference type="PANTHER" id="PTHR21299">
    <property type="entry name" value="CYTIDYLATE KINASE/PANTOATE-BETA-ALANINE LIGASE"/>
    <property type="match status" value="1"/>
</dbReference>
<dbReference type="CDD" id="cd00560">
    <property type="entry name" value="PanC"/>
    <property type="match status" value="1"/>
</dbReference>
<organism evidence="10">
    <name type="scientific">hydrothermal vent metagenome</name>
    <dbReference type="NCBI Taxonomy" id="652676"/>
    <lineage>
        <taxon>unclassified sequences</taxon>
        <taxon>metagenomes</taxon>
        <taxon>ecological metagenomes</taxon>
    </lineage>
</organism>
<sequence length="270" mass="30900">MLIFSDINKLQTYIKQQKKLDKTIGFVPTMGGLHKGHLSLVEVAKKQSDIVVVSIFVNPAQFGENEDFDSYPRPIKDDTQKLESLNVDVLFLPDVETIYPKNSSVFIDMGEISKILCGKTRPNFFNGIALVITKLFNIIQPDIAVFGEKDRQQLIMIKQLVIDLNFNIKIISAPTIREKNGLAMSSRNSYLTDKDKKIAPLFYKILSTIKYNDDLKIIKQQLNKYFEVDYLEILDFDTLEKITTNSKRYIVISAVILGKTRLIDNLEVKK</sequence>
<keyword evidence="7" id="KW-0067">ATP-binding</keyword>
<dbReference type="FunFam" id="3.40.50.620:FF:000013">
    <property type="entry name" value="Pantothenate synthetase"/>
    <property type="match status" value="1"/>
</dbReference>
<accession>A0A1W1C2T7</accession>
<dbReference type="Pfam" id="PF02569">
    <property type="entry name" value="Pantoate_ligase"/>
    <property type="match status" value="1"/>
</dbReference>
<dbReference type="NCBIfam" id="TIGR00125">
    <property type="entry name" value="cyt_tran_rel"/>
    <property type="match status" value="1"/>
</dbReference>
<evidence type="ECO:0000256" key="3">
    <source>
        <dbReference type="ARBA" id="ARBA00012219"/>
    </source>
</evidence>
<dbReference type="GO" id="GO:0005524">
    <property type="term" value="F:ATP binding"/>
    <property type="evidence" value="ECO:0007669"/>
    <property type="project" value="UniProtKB-KW"/>
</dbReference>
<dbReference type="InterPro" id="IPR014729">
    <property type="entry name" value="Rossmann-like_a/b/a_fold"/>
</dbReference>
<comment type="catalytic activity">
    <reaction evidence="9">
        <text>(R)-pantoate + beta-alanine + ATP = (R)-pantothenate + AMP + diphosphate + H(+)</text>
        <dbReference type="Rhea" id="RHEA:10912"/>
        <dbReference type="ChEBI" id="CHEBI:15378"/>
        <dbReference type="ChEBI" id="CHEBI:15980"/>
        <dbReference type="ChEBI" id="CHEBI:29032"/>
        <dbReference type="ChEBI" id="CHEBI:30616"/>
        <dbReference type="ChEBI" id="CHEBI:33019"/>
        <dbReference type="ChEBI" id="CHEBI:57966"/>
        <dbReference type="ChEBI" id="CHEBI:456215"/>
        <dbReference type="EC" id="6.3.2.1"/>
    </reaction>
</comment>
<name>A0A1W1C2T7_9ZZZZ</name>
<evidence type="ECO:0000256" key="1">
    <source>
        <dbReference type="ARBA" id="ARBA00004990"/>
    </source>
</evidence>
<dbReference type="HAMAP" id="MF_00158">
    <property type="entry name" value="PanC"/>
    <property type="match status" value="1"/>
</dbReference>
<protein>
    <recommendedName>
        <fullName evidence="3">pantoate--beta-alanine ligase (AMP-forming)</fullName>
        <ecNumber evidence="3">6.3.2.1</ecNumber>
    </recommendedName>
    <alternativeName>
        <fullName evidence="8">Pantoate-activating enzyme</fullName>
    </alternativeName>
</protein>
<keyword evidence="5" id="KW-0566">Pantothenate biosynthesis</keyword>
<proteinExistence type="inferred from homology"/>
<evidence type="ECO:0000256" key="9">
    <source>
        <dbReference type="ARBA" id="ARBA00048258"/>
    </source>
</evidence>
<gene>
    <name evidence="10" type="ORF">MNB_SUP05-5-808</name>
</gene>
<dbReference type="GO" id="GO:0005829">
    <property type="term" value="C:cytosol"/>
    <property type="evidence" value="ECO:0007669"/>
    <property type="project" value="TreeGrafter"/>
</dbReference>
<dbReference type="NCBIfam" id="TIGR00018">
    <property type="entry name" value="panC"/>
    <property type="match status" value="1"/>
</dbReference>
<evidence type="ECO:0000313" key="10">
    <source>
        <dbReference type="EMBL" id="SFV60158.1"/>
    </source>
</evidence>
<dbReference type="Gene3D" id="3.30.1300.10">
    <property type="entry name" value="Pantoate-beta-alanine ligase, C-terminal domain"/>
    <property type="match status" value="1"/>
</dbReference>
<keyword evidence="4 10" id="KW-0436">Ligase</keyword>
<reference evidence="10" key="1">
    <citation type="submission" date="2016-10" db="EMBL/GenBank/DDBJ databases">
        <authorList>
            <person name="de Groot N.N."/>
        </authorList>
    </citation>
    <scope>NUCLEOTIDE SEQUENCE</scope>
</reference>
<evidence type="ECO:0000256" key="2">
    <source>
        <dbReference type="ARBA" id="ARBA00009256"/>
    </source>
</evidence>
<dbReference type="SUPFAM" id="SSF52374">
    <property type="entry name" value="Nucleotidylyl transferase"/>
    <property type="match status" value="1"/>
</dbReference>
<evidence type="ECO:0000256" key="8">
    <source>
        <dbReference type="ARBA" id="ARBA00032806"/>
    </source>
</evidence>
<dbReference type="UniPathway" id="UPA00028">
    <property type="reaction ID" value="UER00005"/>
</dbReference>
<dbReference type="InterPro" id="IPR004821">
    <property type="entry name" value="Cyt_trans-like"/>
</dbReference>
<evidence type="ECO:0000256" key="4">
    <source>
        <dbReference type="ARBA" id="ARBA00022598"/>
    </source>
</evidence>
<dbReference type="Gene3D" id="3.40.50.620">
    <property type="entry name" value="HUPs"/>
    <property type="match status" value="1"/>
</dbReference>
<dbReference type="AlphaFoldDB" id="A0A1W1C2T7"/>
<comment type="pathway">
    <text evidence="1">Cofactor biosynthesis; (R)-pantothenate biosynthesis; (R)-pantothenate from (R)-pantoate and beta-alanine: step 1/1.</text>
</comment>
<dbReference type="EC" id="6.3.2.1" evidence="3"/>
<evidence type="ECO:0000256" key="7">
    <source>
        <dbReference type="ARBA" id="ARBA00022840"/>
    </source>
</evidence>
<keyword evidence="6" id="KW-0547">Nucleotide-binding</keyword>
<dbReference type="InterPro" id="IPR003721">
    <property type="entry name" value="Pantoate_ligase"/>
</dbReference>
<dbReference type="GO" id="GO:0015940">
    <property type="term" value="P:pantothenate biosynthetic process"/>
    <property type="evidence" value="ECO:0007669"/>
    <property type="project" value="UniProtKB-UniPathway"/>
</dbReference>
<dbReference type="InterPro" id="IPR042176">
    <property type="entry name" value="Pantoate_ligase_C"/>
</dbReference>
<dbReference type="PANTHER" id="PTHR21299:SF1">
    <property type="entry name" value="PANTOATE--BETA-ALANINE LIGASE"/>
    <property type="match status" value="1"/>
</dbReference>